<dbReference type="Pfam" id="PF14765">
    <property type="entry name" value="PS-DH"/>
    <property type="match status" value="1"/>
</dbReference>
<reference evidence="14" key="2">
    <citation type="submission" date="2023-05" db="EMBL/GenBank/DDBJ databases">
        <authorList>
            <consortium name="Lawrence Berkeley National Laboratory"/>
            <person name="Steindorff A."/>
            <person name="Hensen N."/>
            <person name="Bonometti L."/>
            <person name="Westerberg I."/>
            <person name="Brannstrom I.O."/>
            <person name="Guillou S."/>
            <person name="Cros-Aarteil S."/>
            <person name="Calhoun S."/>
            <person name="Haridas S."/>
            <person name="Kuo A."/>
            <person name="Mondo S."/>
            <person name="Pangilinan J."/>
            <person name="Riley R."/>
            <person name="Labutti K."/>
            <person name="Andreopoulos B."/>
            <person name="Lipzen A."/>
            <person name="Chen C."/>
            <person name="Yanf M."/>
            <person name="Daum C."/>
            <person name="Ng V."/>
            <person name="Clum A."/>
            <person name="Ohm R."/>
            <person name="Martin F."/>
            <person name="Silar P."/>
            <person name="Natvig D."/>
            <person name="Lalanne C."/>
            <person name="Gautier V."/>
            <person name="Ament-Velasquez S.L."/>
            <person name="Kruys A."/>
            <person name="Hutchinson M.I."/>
            <person name="Powell A.J."/>
            <person name="Barry K."/>
            <person name="Miller A.N."/>
            <person name="Grigoriev I.V."/>
            <person name="Debuchy R."/>
            <person name="Gladieux P."/>
            <person name="Thoren M.H."/>
            <person name="Johannesson H."/>
        </authorList>
    </citation>
    <scope>NUCLEOTIDE SEQUENCE</scope>
    <source>
        <strain evidence="14">CBS 315.58</strain>
    </source>
</reference>
<dbReference type="InterPro" id="IPR018201">
    <property type="entry name" value="Ketoacyl_synth_AS"/>
</dbReference>
<feature type="region of interest" description="N-terminal hotdog fold" evidence="9">
    <location>
        <begin position="935"/>
        <end position="1070"/>
    </location>
</feature>
<dbReference type="InterPro" id="IPR014030">
    <property type="entry name" value="Ketoacyl_synth_N"/>
</dbReference>
<dbReference type="PROSITE" id="PS52019">
    <property type="entry name" value="PKS_MFAS_DH"/>
    <property type="match status" value="1"/>
</dbReference>
<dbReference type="SUPFAM" id="SSF52151">
    <property type="entry name" value="FabD/lysophospholipase-like"/>
    <property type="match status" value="1"/>
</dbReference>
<dbReference type="InterPro" id="IPR049900">
    <property type="entry name" value="PKS_mFAS_DH"/>
</dbReference>
<dbReference type="Pfam" id="PF00501">
    <property type="entry name" value="AMP-binding"/>
    <property type="match status" value="1"/>
</dbReference>
<dbReference type="InterPro" id="IPR042104">
    <property type="entry name" value="PKS_dehydratase_sf"/>
</dbReference>
<feature type="active site" description="Proton donor; for dehydratase activity" evidence="9">
    <location>
        <position position="1146"/>
    </location>
</feature>
<dbReference type="SUPFAM" id="SSF55048">
    <property type="entry name" value="Probable ACP-binding domain of malonyl-CoA ACP transacylase"/>
    <property type="match status" value="1"/>
</dbReference>
<dbReference type="InterPro" id="IPR013217">
    <property type="entry name" value="Methyltransf_12"/>
</dbReference>
<dbReference type="PANTHER" id="PTHR43775">
    <property type="entry name" value="FATTY ACID SYNTHASE"/>
    <property type="match status" value="1"/>
</dbReference>
<dbReference type="CDD" id="cd00833">
    <property type="entry name" value="PKS"/>
    <property type="match status" value="1"/>
</dbReference>
<dbReference type="Gene3D" id="1.10.1200.10">
    <property type="entry name" value="ACP-like"/>
    <property type="match status" value="2"/>
</dbReference>
<dbReference type="Gene3D" id="3.40.50.720">
    <property type="entry name" value="NAD(P)-binding Rossmann-like Domain"/>
    <property type="match status" value="3"/>
</dbReference>
<dbReference type="SUPFAM" id="SSF53901">
    <property type="entry name" value="Thiolase-like"/>
    <property type="match status" value="1"/>
</dbReference>
<evidence type="ECO:0000259" key="13">
    <source>
        <dbReference type="PROSITE" id="PS52019"/>
    </source>
</evidence>
<keyword evidence="7" id="KW-0560">Oxidoreductase</keyword>
<dbReference type="InterPro" id="IPR049551">
    <property type="entry name" value="PKS_DH_C"/>
</dbReference>
<dbReference type="Gene3D" id="3.10.129.110">
    <property type="entry name" value="Polyketide synthase dehydratase"/>
    <property type="match status" value="1"/>
</dbReference>
<dbReference type="SMART" id="SM00822">
    <property type="entry name" value="PKS_KR"/>
    <property type="match status" value="1"/>
</dbReference>
<dbReference type="GO" id="GO:0031177">
    <property type="term" value="F:phosphopantetheine binding"/>
    <property type="evidence" value="ECO:0007669"/>
    <property type="project" value="InterPro"/>
</dbReference>
<dbReference type="Gene3D" id="3.40.366.10">
    <property type="entry name" value="Malonyl-Coenzyme A Acyl Carrier Protein, domain 2"/>
    <property type="match status" value="1"/>
</dbReference>
<dbReference type="InterPro" id="IPR042099">
    <property type="entry name" value="ANL_N_sf"/>
</dbReference>
<accession>A0AAN7AU42</accession>
<dbReference type="GO" id="GO:0008168">
    <property type="term" value="F:methyltransferase activity"/>
    <property type="evidence" value="ECO:0007669"/>
    <property type="project" value="UniProtKB-KW"/>
</dbReference>
<dbReference type="PROSITE" id="PS52004">
    <property type="entry name" value="KS3_2"/>
    <property type="match status" value="1"/>
</dbReference>
<dbReference type="InterPro" id="IPR016039">
    <property type="entry name" value="Thiolase-like"/>
</dbReference>
<comment type="caution">
    <text evidence="14">The sequence shown here is derived from an EMBL/GenBank/DDBJ whole genome shotgun (WGS) entry which is preliminary data.</text>
</comment>
<dbReference type="PROSITE" id="PS00455">
    <property type="entry name" value="AMP_BINDING"/>
    <property type="match status" value="1"/>
</dbReference>
<dbReference type="InterPro" id="IPR016036">
    <property type="entry name" value="Malonyl_transacylase_ACP-bd"/>
</dbReference>
<dbReference type="InterPro" id="IPR049552">
    <property type="entry name" value="PKS_DH_N"/>
</dbReference>
<dbReference type="Pfam" id="PF16197">
    <property type="entry name" value="KAsynt_C_assoc"/>
    <property type="match status" value="1"/>
</dbReference>
<dbReference type="SMART" id="SM00827">
    <property type="entry name" value="PKS_AT"/>
    <property type="match status" value="1"/>
</dbReference>
<evidence type="ECO:0000313" key="14">
    <source>
        <dbReference type="EMBL" id="KAK4201201.1"/>
    </source>
</evidence>
<evidence type="ECO:0000256" key="1">
    <source>
        <dbReference type="ARBA" id="ARBA00022450"/>
    </source>
</evidence>
<dbReference type="GO" id="GO:0016491">
    <property type="term" value="F:oxidoreductase activity"/>
    <property type="evidence" value="ECO:0007669"/>
    <property type="project" value="UniProtKB-KW"/>
</dbReference>
<dbReference type="GO" id="GO:0004312">
    <property type="term" value="F:fatty acid synthase activity"/>
    <property type="evidence" value="ECO:0007669"/>
    <property type="project" value="TreeGrafter"/>
</dbReference>
<evidence type="ECO:0000313" key="15">
    <source>
        <dbReference type="Proteomes" id="UP001303160"/>
    </source>
</evidence>
<dbReference type="GO" id="GO:0006633">
    <property type="term" value="P:fatty acid biosynthetic process"/>
    <property type="evidence" value="ECO:0007669"/>
    <property type="project" value="InterPro"/>
</dbReference>
<dbReference type="Pfam" id="PF00550">
    <property type="entry name" value="PP-binding"/>
    <property type="match status" value="2"/>
</dbReference>
<feature type="domain" description="Carrier" evidence="11">
    <location>
        <begin position="2399"/>
        <end position="2474"/>
    </location>
</feature>
<dbReference type="GO" id="GO:0004315">
    <property type="term" value="F:3-oxoacyl-[acyl-carrier-protein] synthase activity"/>
    <property type="evidence" value="ECO:0007669"/>
    <property type="project" value="InterPro"/>
</dbReference>
<dbReference type="Pfam" id="PF08242">
    <property type="entry name" value="Methyltransf_12"/>
    <property type="match status" value="1"/>
</dbReference>
<dbReference type="InterPro" id="IPR001227">
    <property type="entry name" value="Ac_transferase_dom_sf"/>
</dbReference>
<keyword evidence="1" id="KW-0596">Phosphopantetheine</keyword>
<dbReference type="Gene3D" id="3.30.559.10">
    <property type="entry name" value="Chloramphenicol acetyltransferase-like domain"/>
    <property type="match status" value="1"/>
</dbReference>
<dbReference type="InterPro" id="IPR013968">
    <property type="entry name" value="PKS_KR"/>
</dbReference>
<dbReference type="GO" id="GO:0016874">
    <property type="term" value="F:ligase activity"/>
    <property type="evidence" value="ECO:0007669"/>
    <property type="project" value="UniProtKB-KW"/>
</dbReference>
<dbReference type="InterPro" id="IPR016035">
    <property type="entry name" value="Acyl_Trfase/lysoPLipase"/>
</dbReference>
<dbReference type="InterPro" id="IPR009081">
    <property type="entry name" value="PP-bd_ACP"/>
</dbReference>
<dbReference type="SUPFAM" id="SSF56801">
    <property type="entry name" value="Acetyl-CoA synthetase-like"/>
    <property type="match status" value="1"/>
</dbReference>
<dbReference type="InterPro" id="IPR014031">
    <property type="entry name" value="Ketoacyl_synth_C"/>
</dbReference>
<dbReference type="SMART" id="SM00825">
    <property type="entry name" value="PKS_KS"/>
    <property type="match status" value="1"/>
</dbReference>
<dbReference type="Gene3D" id="3.40.47.10">
    <property type="match status" value="1"/>
</dbReference>
<feature type="domain" description="Carrier" evidence="11">
    <location>
        <begin position="3572"/>
        <end position="3651"/>
    </location>
</feature>
<dbReference type="FunFam" id="3.40.47.10:FF:000019">
    <property type="entry name" value="Polyketide synthase type I"/>
    <property type="match status" value="1"/>
</dbReference>
<dbReference type="CDD" id="cd05930">
    <property type="entry name" value="A_NRPS"/>
    <property type="match status" value="1"/>
</dbReference>
<dbReference type="Pfam" id="PF21089">
    <property type="entry name" value="PKS_DH_N"/>
    <property type="match status" value="1"/>
</dbReference>
<proteinExistence type="predicted"/>
<dbReference type="InterPro" id="IPR014043">
    <property type="entry name" value="Acyl_transferase_dom"/>
</dbReference>
<evidence type="ECO:0000256" key="2">
    <source>
        <dbReference type="ARBA" id="ARBA00022553"/>
    </source>
</evidence>
<evidence type="ECO:0000256" key="4">
    <source>
        <dbReference type="ARBA" id="ARBA00022603"/>
    </source>
</evidence>
<dbReference type="CDD" id="cd02440">
    <property type="entry name" value="AdoMet_MTases"/>
    <property type="match status" value="1"/>
</dbReference>
<evidence type="ECO:0000256" key="3">
    <source>
        <dbReference type="ARBA" id="ARBA00022598"/>
    </source>
</evidence>
<dbReference type="SUPFAM" id="SSF47336">
    <property type="entry name" value="ACP-like"/>
    <property type="match status" value="2"/>
</dbReference>
<dbReference type="Gene3D" id="3.30.300.30">
    <property type="match status" value="1"/>
</dbReference>
<evidence type="ECO:0000256" key="9">
    <source>
        <dbReference type="PROSITE-ProRule" id="PRU01363"/>
    </source>
</evidence>
<dbReference type="InterPro" id="IPR000873">
    <property type="entry name" value="AMP-dep_synth/lig_dom"/>
</dbReference>
<feature type="region of interest" description="C-terminal hotdog fold" evidence="9">
    <location>
        <begin position="1086"/>
        <end position="1240"/>
    </location>
</feature>
<dbReference type="InterPro" id="IPR029063">
    <property type="entry name" value="SAM-dependent_MTases_sf"/>
</dbReference>
<evidence type="ECO:0000256" key="6">
    <source>
        <dbReference type="ARBA" id="ARBA00022737"/>
    </source>
</evidence>
<dbReference type="InterPro" id="IPR020806">
    <property type="entry name" value="PKS_PP-bd"/>
</dbReference>
<dbReference type="InterPro" id="IPR001242">
    <property type="entry name" value="Condensation_dom"/>
</dbReference>
<reference evidence="14" key="1">
    <citation type="journal article" date="2023" name="Mol. Phylogenet. Evol.">
        <title>Genome-scale phylogeny and comparative genomics of the fungal order Sordariales.</title>
        <authorList>
            <person name="Hensen N."/>
            <person name="Bonometti L."/>
            <person name="Westerberg I."/>
            <person name="Brannstrom I.O."/>
            <person name="Guillou S."/>
            <person name="Cros-Aarteil S."/>
            <person name="Calhoun S."/>
            <person name="Haridas S."/>
            <person name="Kuo A."/>
            <person name="Mondo S."/>
            <person name="Pangilinan J."/>
            <person name="Riley R."/>
            <person name="LaButti K."/>
            <person name="Andreopoulos B."/>
            <person name="Lipzen A."/>
            <person name="Chen C."/>
            <person name="Yan M."/>
            <person name="Daum C."/>
            <person name="Ng V."/>
            <person name="Clum A."/>
            <person name="Steindorff A."/>
            <person name="Ohm R.A."/>
            <person name="Martin F."/>
            <person name="Silar P."/>
            <person name="Natvig D.O."/>
            <person name="Lalanne C."/>
            <person name="Gautier V."/>
            <person name="Ament-Velasquez S.L."/>
            <person name="Kruys A."/>
            <person name="Hutchinson M.I."/>
            <person name="Powell A.J."/>
            <person name="Barry K."/>
            <person name="Miller A.N."/>
            <person name="Grigoriev I.V."/>
            <person name="Debuchy R."/>
            <person name="Gladieux P."/>
            <person name="Hiltunen Thoren M."/>
            <person name="Johannesson H."/>
        </authorList>
    </citation>
    <scope>NUCLEOTIDE SEQUENCE</scope>
    <source>
        <strain evidence="14">CBS 315.58</strain>
    </source>
</reference>
<dbReference type="Pfam" id="PF00109">
    <property type="entry name" value="ketoacyl-synt"/>
    <property type="match status" value="1"/>
</dbReference>
<dbReference type="CDD" id="cd19532">
    <property type="entry name" value="C_PKS-NRPS"/>
    <property type="match status" value="1"/>
</dbReference>
<keyword evidence="8" id="KW-0511">Multifunctional enzyme</keyword>
<feature type="active site" description="Proton acceptor; for dehydratase activity" evidence="9">
    <location>
        <position position="968"/>
    </location>
</feature>
<dbReference type="PROSITE" id="PS50075">
    <property type="entry name" value="CARRIER"/>
    <property type="match status" value="2"/>
</dbReference>
<dbReference type="SMART" id="SM00826">
    <property type="entry name" value="PKS_DH"/>
    <property type="match status" value="1"/>
</dbReference>
<gene>
    <name evidence="14" type="ORF">QBC40DRAFT_264426</name>
</gene>
<dbReference type="SUPFAM" id="SSF53335">
    <property type="entry name" value="S-adenosyl-L-methionine-dependent methyltransferases"/>
    <property type="match status" value="1"/>
</dbReference>
<dbReference type="InterPro" id="IPR013120">
    <property type="entry name" value="FAR_NAD-bd"/>
</dbReference>
<dbReference type="InterPro" id="IPR050091">
    <property type="entry name" value="PKS_NRPS_Biosynth_Enz"/>
</dbReference>
<sequence length="3991" mass="437968">MTPRPEPIALIGSGCRFPGGCNTPSKLWELLREPRDLLQKVPKTRFDIDAFYHPDATHHGTTDVKYSYFLDEDPAEFDAQLFGIQPMESDSIDPQQRLLLETVYDSLESAGLPMETLRGSSTAVYVGMMCDDWSGILTKDWDSFPTYTATGMARSIISNRISYVFDWHGPSMTIDTACSSSLVAVHEAVRTLRSGESKVAVAAGANLILSPGMYIAESKLRMLSRTGRSRMWDAQADGYARGEGIAAVVLKTLSQAIADGDHISCIIRETGVNQDGKTSGLTMPSNLAQTALIRDTYARAGLDLANPNDRPQFFHAHGTGTKAGDPQEAEAISKAFFQEEAGEAITDGKLYVGSIKTIIGHTEGTAGLASLIGSSLAIQHSVIPPNMHFNTLNPDLLPFYNHLEVPTTAKQWPALEPGQARRASINSFGFGGTNAHAIIENYVPATETSMTSVDGKLYTPLTFSANSEKSLAATLTNYLDLLTINPDLSLRDLAWTLQHRRSTLSYRKAISGLGLQAIRTKLAAALNEDKQLSGRSDKVSNPRILGVFTGQGAQWPRMGAELLQRSTFVQDRVAELDGFLSSLAEPDRPTWSIKNELLAPAASSRISEAAISQPLCTVVQIILVDLLKAAGVEFQAVVGHSSGEIAAAYSAGLLTAKDAIRVAYYRGVHAKLASSPNNGVKGAMMAVGTSPEDATSFCELDGFQGRIQVAALNSSSSITLSGDEEAIEEAVEIFKDEQKFARRLKVDTAYHSSHMLSCSQPYLESMHQCGVESLHGNETKWFSSVIDGAIMSPDSLSERYWVDNMTNPVLFSSAITNAATVAGPFDLVVEVGPHPALEGPALDNLSEVGVNAPYTGVLSRNRNDAEELSSALGVIWTALGSGSVNFDKFERLVTGSNEPRRLLTSLPGYSFDHQRKFWTESRVSGAYRQARSPPHPILGSISIEGTSSTETVWRNLLRVKEIPWLQGHKLQGQVVYPATGYVAMAVEALNIIAKERGANVSLYKVADIAINRAIAFNDDNSSVESLFRVRVISSDDHHIAAEFVCESCPAGESSMAVNAQGRVELSLGDASFDTLPEPKQSTLFSLVDVEVDRFYHALRKVGYEYSHPFQGISNIRRKIDFAVGQIQDQSGSAWEDQLIVHPGMLDTALQTIFAAFCSPGDERLWSLHVPVKVEAFVINPAFSAAGTRKHSVLPYQASIRDHQVASGIVADAELRSDDDHHTFVRIEGVSLAPFSPAQPENDSVLFSSFKYQLAGPSGVLAAMGERPSDYEIQMAKDLERVSYFYLRRLSEMIPPNDREHTLLHYRRLLNWADHVVGLVDRGEHPFVTNECRKDNHNEIVKIIDKYRERVDVRLIESVGENLPQVILDGSNVLEHMTKDGILSRFYEDGLGLAASNRWISRMVKQICHRYPHMNILEIGAGTGGSTRIILPAIGSAFSTYTYTDISSAFFEAAEERFKEYADRMVFKTFDMERDPTDQGFVAGSYDLIIASNVLHATDKLTEMMTNVRTLLKPGGYLVNLEVVNNDPLRNGLPMGGLPGWWIGAESGRPWGPTLTLSQWDDLVSACGFAGIETATPDYDELHPFSVWAAMAADDRISILREPLALLPDASAEERPQLTIVGGKSLRTFGLVEQLTTILSKKFSRVQRVPSIEALLANPIPTGSTVLGLTELDEPLLRKVTEGKLEGLKAMWGLARNILWVTRGSRAEEPHSFMMVGIGRAMRFEYPNINLQTLDVDTIDSTTITTIAETLLRLQLLDTWQREKPLTDLMWSSEPEIVIENGKTLIPRLYPNQKQNQRHNSRRRPIWDNVDPQQSVVRLAVGSSGNSTELQRISPLRVERDAPHGCLLLRISQSLFQTVSVGTAGHLMLFVGVEETTDSAYLALSDSAESPARVPVDCAILLPSQSRDFALMALQSTAAYLVANKVLGLLPRDSRVLIHEADQSIRETILGGAKRIGVKPLFTTSDPSRKTEANFIHPNVALGELRQQISGSTSLAAFVDFSCGDGPSSRTARLIRDILPTHCQIFPGITFFGNEVVARPGSTTASAGDILRAAWSEANSASGICVDAKDPVLLSSLSDHSTFNHRLEVLDWKVPLAPARVLAVDNDTIFHPYKTYLMVGLSGEVGQSLCAWMARHGAKYIVLTSRKPKVDPEFIQHLEGYGATVRTMSLDITSRDSLQRCYDEISRTLPPIGGVANGAMVLQDILFQKMDLEALTKVLRPKVEGSKLLDEFFYDSPLDFFIMFSSITAVVGNSGQSNYIAANMFMTALAFQRRKRGVPGSVMDISSLVGIGYVERSDNFDAEYFANIGYTNISEQDLHQMFAEAILVGRPDSTESAEIVTGFAPAYADKEIKAQYRSDLKFCHFILERPGAQGSYAGNSSAVPVRIQLEGVKGKDEAFNIIKTSFETRLRKILQIPEGEPVNDRVALVEQGVDSLVAVEVRSWFLKELDIDMPVLKVLGGNSIVDLLNDAIERIPPSILNLDAVTPEVMVSRPKLPNSKPSELSIHTIKSTKSHGATESGSGSGQTTPPSSISEESVPVSSAPESPKEKTTFKDVSWRDTIIQSSSEVTETMSFGQTRFWFLHHALRDKTAFNMAFSVRLEGSISVSALEQAVEAVARRHEALRTRYFWSGDNLETPTQGILSSPLMRLEARRVSDESQVKEVLDAIQSKTWNLNDWESMKMVLLSLNESTHWFIVAAHHISLDGISFQIFFADLEKVYKGLRLPPLPAESQYRSFAVQQRRDYQAGRMMGDIEYYRKLIPDSAAEPIPLFSFSKLRARRTLDQYGEHRADIRLQPNVTSKIKQLARKNHSTSFHVYLAALQTLLFRLLPDTDSLFIGIADANRMDKRFMQSIGFFLNLLPVRFDRPIAGSGFGQAVKEARNKSFAALEHSALPFDVLLNELNITRPADATPIFQVLMDYRQGVQERTTFAGCKAEGESNWHIAKSGYDVALDVIENPAGDSLLTLKLQQGLYSPEQTELLLKTYVHLLEGFTGGSSLDVAVDGLPLWPEAEITKAIESGFGKSMLQEWPETVSHRIDAIARENPHKPAIKDGRGHALSYHQLERRVQVLSNKLLAQGECHGKIIGVFQEPAADWISSLLAIFRVGATYLPLDTRQSTPRLASIIEQTQPVIILHDLTTAEKTKLLASNTKTRFIDISGVSEFRSLATPSAVPNAAKASSPAVVLFTSGSTGTPKGIVIRHSSLRAQSESFSRTYNLPKIATKVLQQTAYTFDLALEQILTALCNGGCLYVVPAEHRGDPLETTRLMATEAIDYTAATPSEYDMWFQFASENLRRCSSWSTALAGGEAMSGALVQQFRLLDLPGLRLHNNYGPAETTIAFTKGEVAYKKVELHESVPTGFVLPNFSVYILDKSGAPVPIGVPGEISIGGAGVAAGYFGLDELTRDRFVPDLFAKRNSHFMSHGWTTMYLTGDRGRLREDGAVYCDGRIDGDTQVKLRGIRMELGDIESVIVQASNGALTHAVVTLRKDTESSLDFLAAHVVFSPRAHSEPEPQKFLAKLIASLPLPSYMIPSVMVPLDSLPVTSHFKTDRKAIAALELPGSVTSSSNPPRLEDLKPTEAALVNLWKEVVPGSATARGIDANTDFFHVGGTSMLLVKLQSLIKREFRVAPRLVDLMGSSAVKTMALVVEAAIAGGQIDWIEETAIPTAWTTAVGSKSEVRKGSRLRVLVTGATGYLGRRVVQELIALDTVEEIYCLIRDGKESARFDVLPSSTKVSVVACDFSQQGLDISVDEISRLSNKTDVIVHCAANRNFWDDYEVLRSVNLEAVKELVRLALPRLIPVHFLSSGRVAVYKDRTPPVNGSDGYVASKWAAEQFLGKVAALTGLPVTIHRPTRVPDAAAISSAQFRTQAQEVVKELTGLVRNMKVAPDFRGVSGTVDILPAHKIVGNVVAAVVLSRSHDKPVVVVEHAAKIRADFDAFAQEVERDEELKELERMPALHWMGQAKENGFGQFLASHRLVVSSEAGEMVSER</sequence>
<protein>
    <submittedName>
        <fullName evidence="14">Nonribosomal peptide synthetase 14</fullName>
    </submittedName>
</protein>
<dbReference type="GO" id="GO:0009403">
    <property type="term" value="P:toxin biosynthetic process"/>
    <property type="evidence" value="ECO:0007669"/>
    <property type="project" value="UniProtKB-ARBA"/>
</dbReference>
<keyword evidence="4" id="KW-0489">Methyltransferase</keyword>
<dbReference type="SUPFAM" id="SSF51735">
    <property type="entry name" value="NAD(P)-binding Rossmann-fold domains"/>
    <property type="match status" value="2"/>
</dbReference>
<keyword evidence="6" id="KW-0677">Repeat</keyword>
<evidence type="ECO:0000256" key="10">
    <source>
        <dbReference type="SAM" id="MobiDB-lite"/>
    </source>
</evidence>
<dbReference type="Gene3D" id="3.40.50.12780">
    <property type="entry name" value="N-terminal domain of ligase-like"/>
    <property type="match status" value="1"/>
</dbReference>
<dbReference type="InterPro" id="IPR032821">
    <property type="entry name" value="PKS_assoc"/>
</dbReference>
<dbReference type="InterPro" id="IPR020845">
    <property type="entry name" value="AMP-binding_CS"/>
</dbReference>
<keyword evidence="2" id="KW-0597">Phosphoprotein</keyword>
<dbReference type="InterPro" id="IPR020807">
    <property type="entry name" value="PKS_DH"/>
</dbReference>
<feature type="domain" description="Ketosynthase family 3 (KS3)" evidence="12">
    <location>
        <begin position="5"/>
        <end position="441"/>
    </location>
</feature>
<dbReference type="InterPro" id="IPR036291">
    <property type="entry name" value="NAD(P)-bd_dom_sf"/>
</dbReference>
<dbReference type="Pfam" id="PF00698">
    <property type="entry name" value="Acyl_transf_1"/>
    <property type="match status" value="1"/>
</dbReference>
<keyword evidence="3" id="KW-0436">Ligase</keyword>
<dbReference type="InterPro" id="IPR036736">
    <property type="entry name" value="ACP-like_sf"/>
</dbReference>
<feature type="domain" description="PKS/mFAS DH" evidence="13">
    <location>
        <begin position="935"/>
        <end position="1240"/>
    </location>
</feature>
<name>A0AAN7AU42_9PEZI</name>
<feature type="region of interest" description="Disordered" evidence="10">
    <location>
        <begin position="2510"/>
        <end position="2552"/>
    </location>
</feature>
<dbReference type="Pfam" id="PF23114">
    <property type="entry name" value="NAD-bd_HRPKS_sdrA"/>
    <property type="match status" value="1"/>
</dbReference>
<dbReference type="Pfam" id="PF02801">
    <property type="entry name" value="Ketoacyl-synt_C"/>
    <property type="match status" value="1"/>
</dbReference>
<evidence type="ECO:0000256" key="7">
    <source>
        <dbReference type="ARBA" id="ARBA00023002"/>
    </source>
</evidence>
<dbReference type="InterPro" id="IPR057326">
    <property type="entry name" value="KR_dom"/>
</dbReference>
<evidence type="ECO:0000259" key="12">
    <source>
        <dbReference type="PROSITE" id="PS52004"/>
    </source>
</evidence>
<dbReference type="Gene3D" id="3.40.50.150">
    <property type="entry name" value="Vaccinia Virus protein VP39"/>
    <property type="match status" value="1"/>
</dbReference>
<evidence type="ECO:0000256" key="5">
    <source>
        <dbReference type="ARBA" id="ARBA00022679"/>
    </source>
</evidence>
<dbReference type="PROSITE" id="PS00606">
    <property type="entry name" value="KS3_1"/>
    <property type="match status" value="1"/>
</dbReference>
<dbReference type="InterPro" id="IPR056501">
    <property type="entry name" value="NAD-bd_HRPKS_sdrA"/>
</dbReference>
<evidence type="ECO:0000259" key="11">
    <source>
        <dbReference type="PROSITE" id="PS50075"/>
    </source>
</evidence>
<dbReference type="Pfam" id="PF07993">
    <property type="entry name" value="NAD_binding_4"/>
    <property type="match status" value="1"/>
</dbReference>
<dbReference type="InterPro" id="IPR023213">
    <property type="entry name" value="CAT-like_dom_sf"/>
</dbReference>
<dbReference type="InterPro" id="IPR020841">
    <property type="entry name" value="PKS_Beta-ketoAc_synthase_dom"/>
</dbReference>
<dbReference type="SMART" id="SM00823">
    <property type="entry name" value="PKS_PP"/>
    <property type="match status" value="2"/>
</dbReference>
<dbReference type="SUPFAM" id="SSF52777">
    <property type="entry name" value="CoA-dependent acyltransferases"/>
    <property type="match status" value="2"/>
</dbReference>
<dbReference type="Pfam" id="PF00668">
    <property type="entry name" value="Condensation"/>
    <property type="match status" value="1"/>
</dbReference>
<keyword evidence="15" id="KW-1185">Reference proteome</keyword>
<organism evidence="14 15">
    <name type="scientific">Triangularia verruculosa</name>
    <dbReference type="NCBI Taxonomy" id="2587418"/>
    <lineage>
        <taxon>Eukaryota</taxon>
        <taxon>Fungi</taxon>
        <taxon>Dikarya</taxon>
        <taxon>Ascomycota</taxon>
        <taxon>Pezizomycotina</taxon>
        <taxon>Sordariomycetes</taxon>
        <taxon>Sordariomycetidae</taxon>
        <taxon>Sordariales</taxon>
        <taxon>Podosporaceae</taxon>
        <taxon>Triangularia</taxon>
    </lineage>
</organism>
<feature type="compositionally biased region" description="Low complexity" evidence="10">
    <location>
        <begin position="2524"/>
        <end position="2544"/>
    </location>
</feature>
<dbReference type="Pfam" id="PF08659">
    <property type="entry name" value="KR"/>
    <property type="match status" value="1"/>
</dbReference>
<keyword evidence="5" id="KW-0808">Transferase</keyword>
<dbReference type="InterPro" id="IPR045851">
    <property type="entry name" value="AMP-bd_C_sf"/>
</dbReference>
<dbReference type="GO" id="GO:0032259">
    <property type="term" value="P:methylation"/>
    <property type="evidence" value="ECO:0007669"/>
    <property type="project" value="UniProtKB-KW"/>
</dbReference>
<dbReference type="Proteomes" id="UP001303160">
    <property type="component" value="Unassembled WGS sequence"/>
</dbReference>
<dbReference type="Gene3D" id="3.30.559.30">
    <property type="entry name" value="Nonribosomal peptide synthetase, condensation domain"/>
    <property type="match status" value="1"/>
</dbReference>
<dbReference type="PANTHER" id="PTHR43775:SF20">
    <property type="entry name" value="HYBRID PKS-NRPS SYNTHETASE APDA"/>
    <property type="match status" value="1"/>
</dbReference>
<evidence type="ECO:0000256" key="8">
    <source>
        <dbReference type="ARBA" id="ARBA00023268"/>
    </source>
</evidence>
<dbReference type="EMBL" id="MU863910">
    <property type="protein sequence ID" value="KAK4201201.1"/>
    <property type="molecule type" value="Genomic_DNA"/>
</dbReference>